<dbReference type="RefSeq" id="WP_058859015.1">
    <property type="nucleotide sequence ID" value="NZ_BJZR01000004.1"/>
</dbReference>
<dbReference type="OrthoDB" id="3239759at2"/>
<dbReference type="EMBL" id="CP013254">
    <property type="protein sequence ID" value="ALU40324.1"/>
    <property type="molecule type" value="Genomic_DNA"/>
</dbReference>
<dbReference type="Proteomes" id="UP000321155">
    <property type="component" value="Unassembled WGS sequence"/>
</dbReference>
<organism evidence="2 4">
    <name type="scientific">Kocuria flava</name>
    <dbReference type="NCBI Taxonomy" id="446860"/>
    <lineage>
        <taxon>Bacteria</taxon>
        <taxon>Bacillati</taxon>
        <taxon>Actinomycetota</taxon>
        <taxon>Actinomycetes</taxon>
        <taxon>Micrococcales</taxon>
        <taxon>Micrococcaceae</taxon>
        <taxon>Kocuria</taxon>
    </lineage>
</organism>
<reference evidence="2 4" key="1">
    <citation type="submission" date="2015-11" db="EMBL/GenBank/DDBJ databases">
        <title>Complete Genome Sequence of Kocuria flava strain HO-9041.</title>
        <authorList>
            <person name="Zhou M."/>
            <person name="Dai J."/>
        </authorList>
    </citation>
    <scope>NUCLEOTIDE SEQUENCE [LARGE SCALE GENOMIC DNA]</scope>
    <source>
        <strain evidence="2 4">HO-9041</strain>
    </source>
</reference>
<protein>
    <recommendedName>
        <fullName evidence="6">Serine/arginine repetitive matrix protein 2</fullName>
    </recommendedName>
</protein>
<keyword evidence="5" id="KW-1185">Reference proteome</keyword>
<evidence type="ECO:0000256" key="1">
    <source>
        <dbReference type="SAM" id="MobiDB-lite"/>
    </source>
</evidence>
<evidence type="ECO:0000313" key="4">
    <source>
        <dbReference type="Proteomes" id="UP000057181"/>
    </source>
</evidence>
<dbReference type="STRING" id="446860.AS188_11765"/>
<evidence type="ECO:0000313" key="5">
    <source>
        <dbReference type="Proteomes" id="UP000321155"/>
    </source>
</evidence>
<reference evidence="3 5" key="2">
    <citation type="submission" date="2019-07" db="EMBL/GenBank/DDBJ databases">
        <title>Whole genome shotgun sequence of Kocuria flava NBRC 107626.</title>
        <authorList>
            <person name="Hosoyama A."/>
            <person name="Uohara A."/>
            <person name="Ohji S."/>
            <person name="Ichikawa N."/>
        </authorList>
    </citation>
    <scope>NUCLEOTIDE SEQUENCE [LARGE SCALE GENOMIC DNA]</scope>
    <source>
        <strain evidence="3 5">NBRC 107626</strain>
    </source>
</reference>
<name>A0A0U2WVE5_9MICC</name>
<gene>
    <name evidence="2" type="ORF">AS188_11765</name>
    <name evidence="3" type="ORF">KFL01_02760</name>
</gene>
<evidence type="ECO:0008006" key="6">
    <source>
        <dbReference type="Google" id="ProtNLM"/>
    </source>
</evidence>
<evidence type="ECO:0000313" key="2">
    <source>
        <dbReference type="EMBL" id="ALU40324.1"/>
    </source>
</evidence>
<evidence type="ECO:0000313" key="3">
    <source>
        <dbReference type="EMBL" id="GEO90970.1"/>
    </source>
</evidence>
<accession>A0A0U2WVE5</accession>
<dbReference type="KEGG" id="kfv:AS188_11765"/>
<proteinExistence type="predicted"/>
<sequence length="312" mass="33299">MTTTTPTHSHIADGEGAEDFTTSDGLRTLLHRLHAAGAGSWSHDPVAAELMAHTAAKYEPLARKHGLDPWEAASAAFKVMITRAAREARDPWAVITHAVRITCIFEERAQGLLCSVHQARRPHVSAFHDPERFSDRENALTDYHPAFHITDTHNHDDGADAETDAAGSGSDGGGRGSDRACMSAGSAAEDAIALFTLLGWDPATARAGVEHVCGALTKTGTRQAAYEALRRDKHARALLGIPRSSWTALLRALLGNPHPAYAATTAGRGVLLRLLIGETLPVLLRDDDLILTISLAAPGTHEDRDDSGGDRS</sequence>
<dbReference type="EMBL" id="BJZR01000004">
    <property type="protein sequence ID" value="GEO90970.1"/>
    <property type="molecule type" value="Genomic_DNA"/>
</dbReference>
<dbReference type="Proteomes" id="UP000057181">
    <property type="component" value="Chromosome"/>
</dbReference>
<feature type="region of interest" description="Disordered" evidence="1">
    <location>
        <begin position="152"/>
        <end position="181"/>
    </location>
</feature>
<dbReference type="AlphaFoldDB" id="A0A0U2WVE5"/>